<evidence type="ECO:0000313" key="5">
    <source>
        <dbReference type="EMBL" id="UYQ73476.1"/>
    </source>
</evidence>
<dbReference type="PANTHER" id="PTHR33803:SF3">
    <property type="entry name" value="BLL1974 PROTEIN"/>
    <property type="match status" value="1"/>
</dbReference>
<evidence type="ECO:0000313" key="6">
    <source>
        <dbReference type="EMBL" id="UYQ73488.1"/>
    </source>
</evidence>
<feature type="domain" description="Transposase InsH N-terminal" evidence="2">
    <location>
        <begin position="18"/>
        <end position="116"/>
    </location>
</feature>
<dbReference type="PANTHER" id="PTHR33803">
    <property type="entry name" value="IS1478 TRANSPOSASE"/>
    <property type="match status" value="1"/>
</dbReference>
<dbReference type="EMBL" id="CP107716">
    <property type="protein sequence ID" value="UYQ71796.1"/>
    <property type="molecule type" value="Genomic_DNA"/>
</dbReference>
<protein>
    <submittedName>
        <fullName evidence="6">IS5 family transposase</fullName>
    </submittedName>
</protein>
<dbReference type="Pfam" id="PF01609">
    <property type="entry name" value="DDE_Tnp_1"/>
    <property type="match status" value="1"/>
</dbReference>
<reference evidence="6" key="1">
    <citation type="submission" date="2022-10" db="EMBL/GenBank/DDBJ databases">
        <title>YIM 151497 complete genome.</title>
        <authorList>
            <person name="Chen X."/>
        </authorList>
    </citation>
    <scope>NUCLEOTIDE SEQUENCE</scope>
    <source>
        <strain evidence="6">YIM 151497</strain>
    </source>
</reference>
<organism evidence="6 7">
    <name type="scientific">Pelagibacterium flavum</name>
    <dbReference type="NCBI Taxonomy" id="2984530"/>
    <lineage>
        <taxon>Bacteria</taxon>
        <taxon>Pseudomonadati</taxon>
        <taxon>Pseudomonadota</taxon>
        <taxon>Alphaproteobacteria</taxon>
        <taxon>Hyphomicrobiales</taxon>
        <taxon>Devosiaceae</taxon>
        <taxon>Pelagibacterium</taxon>
    </lineage>
</organism>
<dbReference type="InterPro" id="IPR047710">
    <property type="entry name" value="Transpos_IS5-like"/>
</dbReference>
<dbReference type="EMBL" id="CP107716">
    <property type="protein sequence ID" value="UYQ72269.1"/>
    <property type="molecule type" value="Genomic_DNA"/>
</dbReference>
<evidence type="ECO:0000313" key="3">
    <source>
        <dbReference type="EMBL" id="UYQ71796.1"/>
    </source>
</evidence>
<dbReference type="RefSeq" id="WP_264225444.1">
    <property type="nucleotide sequence ID" value="NZ_CP107716.1"/>
</dbReference>
<dbReference type="InterPro" id="IPR008490">
    <property type="entry name" value="Transposase_InsH_N"/>
</dbReference>
<proteinExistence type="predicted"/>
<gene>
    <name evidence="4" type="ORF">OF122_00280</name>
    <name evidence="5" type="ORF">OF122_06905</name>
    <name evidence="6" type="ORF">OF122_06965</name>
    <name evidence="3" type="ORF">OF122_17400</name>
</gene>
<evidence type="ECO:0000313" key="4">
    <source>
        <dbReference type="EMBL" id="UYQ72269.1"/>
    </source>
</evidence>
<keyword evidence="7" id="KW-1185">Reference proteome</keyword>
<accession>A0ABY6IS90</accession>
<feature type="domain" description="Transposase IS4-like" evidence="1">
    <location>
        <begin position="283"/>
        <end position="418"/>
    </location>
</feature>
<evidence type="ECO:0000259" key="2">
    <source>
        <dbReference type="Pfam" id="PF05598"/>
    </source>
</evidence>
<sequence length="448" mass="50593">MRPRKPDPTPQSDMFRESLEAILDPRHELLRLAARIDWDRLDALYGATFVEQVGRPGLPTRLMVGLHLLKHIKGLSDEAVCAAWVENPYHQAFCGETHFQHRLPADRSSMTNWRKRMDADKLEALLAETISIAMASGAVSERQLERVTVDTTVQTKAVAHPTDSHLMLRAIEWLNRAARANGVRLRQSYLRVARRARKEAARLMHGRGHKQAKAHLRFMRTRLGRLIRDIERRIDGDPTRMEALATVLERARIIHGQKPGDTQKLYAFHAPEVECIGKGKARTRYEFGAKASFATTNERCKGGQFVLGALSLPGNPYDGHTLGAQLDQVARITGQNPARAYVDRGYRGHGLNRDGLEVHVSHTRGITSPTIRRELRRRNGIEPVIGHMKQDGHLERNPLKGIEGDVINVMLCAIGHNLRLLLAWFRKLLWLILALILFPNSTARSRPA</sequence>
<dbReference type="Pfam" id="PF05598">
    <property type="entry name" value="DUF772"/>
    <property type="match status" value="1"/>
</dbReference>
<dbReference type="EMBL" id="CP107716">
    <property type="protein sequence ID" value="UYQ73488.1"/>
    <property type="molecule type" value="Genomic_DNA"/>
</dbReference>
<evidence type="ECO:0000259" key="1">
    <source>
        <dbReference type="Pfam" id="PF01609"/>
    </source>
</evidence>
<dbReference type="NCBIfam" id="NF033578">
    <property type="entry name" value="transpos_IS5_1"/>
    <property type="match status" value="1"/>
</dbReference>
<evidence type="ECO:0000313" key="7">
    <source>
        <dbReference type="Proteomes" id="UP001163882"/>
    </source>
</evidence>
<dbReference type="InterPro" id="IPR002559">
    <property type="entry name" value="Transposase_11"/>
</dbReference>
<dbReference type="EMBL" id="CP107716">
    <property type="protein sequence ID" value="UYQ73476.1"/>
    <property type="molecule type" value="Genomic_DNA"/>
</dbReference>
<dbReference type="Proteomes" id="UP001163882">
    <property type="component" value="Chromosome"/>
</dbReference>
<name>A0ABY6IS90_9HYPH</name>